<evidence type="ECO:0000313" key="1">
    <source>
        <dbReference type="EMBL" id="OSJ24035.1"/>
    </source>
</evidence>
<comment type="caution">
    <text evidence="1">The sequence shown here is derived from an EMBL/GenBank/DDBJ whole genome shotgun (WGS) entry which is preliminary data.</text>
</comment>
<name>A0A1Y2JD66_BRAJP</name>
<proteinExistence type="predicted"/>
<dbReference type="Proteomes" id="UP000193335">
    <property type="component" value="Unassembled WGS sequence"/>
</dbReference>
<gene>
    <name evidence="1" type="ORF">BSZ19_43030</name>
</gene>
<dbReference type="EMBL" id="NAFL01000283">
    <property type="protein sequence ID" value="OSJ24035.1"/>
    <property type="molecule type" value="Genomic_DNA"/>
</dbReference>
<dbReference type="AlphaFoldDB" id="A0A1Y2JD66"/>
<sequence>MTIVPLAARLLEEEARALMTRLDRIKPFALLEPMVPAASLYPNAQSAIEQAMVEGRRELRRLIRGFLAWLGRSKSVATAEQAQRRLAILRLRFHAVLNEFDMFSDAITQRSEQDNGTWLSGLDIVAADALSMPGQFYELPPIICYLDRGPGAAIRRARTRLPGGYWNPVALIKVPRERMVGSGIAASLIHEVGHQGAALLDLVPSLRGALQGLQRTDTANRDMWAVWERWISEIVADFWSVARVGVIATLGLIGVVSLPRAFVFRVDLNDPHPSPWLRVKLSAAMGQALYPDPQWARLAALWEELYPRKGLDPERGALFERLEALMPAFVALLAGHRPAKLRGRTLPEVLTVSSRAPTELTRLFSAWSEAPAEMYRARPTLVFAVLGQARADGRLSPEDESVLIGKLLTFWALKTVLDTSYECALMSGRLRQSRAAARQHESHSLTIH</sequence>
<dbReference type="RefSeq" id="WP_085404888.1">
    <property type="nucleotide sequence ID" value="NZ_NAFL01000283.1"/>
</dbReference>
<organism evidence="1 2">
    <name type="scientific">Bradyrhizobium japonicum</name>
    <dbReference type="NCBI Taxonomy" id="375"/>
    <lineage>
        <taxon>Bacteria</taxon>
        <taxon>Pseudomonadati</taxon>
        <taxon>Pseudomonadota</taxon>
        <taxon>Alphaproteobacteria</taxon>
        <taxon>Hyphomicrobiales</taxon>
        <taxon>Nitrobacteraceae</taxon>
        <taxon>Bradyrhizobium</taxon>
    </lineage>
</organism>
<accession>A0A1Y2JD66</accession>
<evidence type="ECO:0000313" key="2">
    <source>
        <dbReference type="Proteomes" id="UP000193335"/>
    </source>
</evidence>
<reference evidence="1 2" key="1">
    <citation type="submission" date="2017-03" db="EMBL/GenBank/DDBJ databases">
        <title>Whole genome sequences of fourteen strains of Bradyrhizobium canariense and one strain of Bradyrhizobium japonicum isolated from Lupinus (Papilionoideae: Genisteae) species in Algeria.</title>
        <authorList>
            <person name="Crovadore J."/>
            <person name="Chekireb D."/>
            <person name="Brachmann A."/>
            <person name="Chablais R."/>
            <person name="Cochard B."/>
            <person name="Lefort F."/>
        </authorList>
    </citation>
    <scope>NUCLEOTIDE SEQUENCE [LARGE SCALE GENOMIC DNA]</scope>
    <source>
        <strain evidence="1 2">UBMA197</strain>
    </source>
</reference>
<protein>
    <submittedName>
        <fullName evidence="1">Uncharacterized protein</fullName>
    </submittedName>
</protein>